<name>A0ABU9CRK1_9BURK</name>
<dbReference type="Gene3D" id="3.30.700.10">
    <property type="entry name" value="Glycoprotein, Type 4 Pilin"/>
    <property type="match status" value="1"/>
</dbReference>
<dbReference type="InterPro" id="IPR045584">
    <property type="entry name" value="Pilin-like"/>
</dbReference>
<gene>
    <name evidence="2" type="ORF">AACH10_24295</name>
</gene>
<evidence type="ECO:0000256" key="1">
    <source>
        <dbReference type="SAM" id="Phobius"/>
    </source>
</evidence>
<proteinExistence type="predicted"/>
<evidence type="ECO:0000313" key="3">
    <source>
        <dbReference type="Proteomes" id="UP001365405"/>
    </source>
</evidence>
<dbReference type="Proteomes" id="UP001365405">
    <property type="component" value="Unassembled WGS sequence"/>
</dbReference>
<keyword evidence="3" id="KW-1185">Reference proteome</keyword>
<protein>
    <submittedName>
        <fullName evidence="2">Prepilin-type N-terminal cleavage/methylation domain-containing protein</fullName>
    </submittedName>
</protein>
<dbReference type="EMBL" id="JBBUTH010000011">
    <property type="protein sequence ID" value="MEK8053400.1"/>
    <property type="molecule type" value="Genomic_DNA"/>
</dbReference>
<dbReference type="InterPro" id="IPR012902">
    <property type="entry name" value="N_methyl_site"/>
</dbReference>
<accession>A0ABU9CRK1</accession>
<dbReference type="Pfam" id="PF07963">
    <property type="entry name" value="N_methyl"/>
    <property type="match status" value="1"/>
</dbReference>
<dbReference type="NCBIfam" id="TIGR02532">
    <property type="entry name" value="IV_pilin_GFxxxE"/>
    <property type="match status" value="1"/>
</dbReference>
<organism evidence="2 3">
    <name type="scientific">Pseudaquabacterium inlustre</name>
    <dbReference type="NCBI Taxonomy" id="2984192"/>
    <lineage>
        <taxon>Bacteria</taxon>
        <taxon>Pseudomonadati</taxon>
        <taxon>Pseudomonadota</taxon>
        <taxon>Betaproteobacteria</taxon>
        <taxon>Burkholderiales</taxon>
        <taxon>Sphaerotilaceae</taxon>
        <taxon>Pseudaquabacterium</taxon>
    </lineage>
</organism>
<reference evidence="2 3" key="1">
    <citation type="submission" date="2024-04" db="EMBL/GenBank/DDBJ databases">
        <title>Novel species of the genus Ideonella isolated from streams.</title>
        <authorList>
            <person name="Lu H."/>
        </authorList>
    </citation>
    <scope>NUCLEOTIDE SEQUENCE [LARGE SCALE GENOMIC DNA]</scope>
    <source>
        <strain evidence="2 3">DXS22W</strain>
    </source>
</reference>
<comment type="caution">
    <text evidence="2">The sequence shown here is derived from an EMBL/GenBank/DDBJ whole genome shotgun (WGS) entry which is preliminary data.</text>
</comment>
<keyword evidence="1" id="KW-0812">Transmembrane</keyword>
<evidence type="ECO:0000313" key="2">
    <source>
        <dbReference type="EMBL" id="MEK8053400.1"/>
    </source>
</evidence>
<feature type="transmembrane region" description="Helical" evidence="1">
    <location>
        <begin position="37"/>
        <end position="55"/>
    </location>
</feature>
<dbReference type="PROSITE" id="PS00409">
    <property type="entry name" value="PROKAR_NTER_METHYL"/>
    <property type="match status" value="1"/>
</dbReference>
<dbReference type="SUPFAM" id="SSF54523">
    <property type="entry name" value="Pili subunits"/>
    <property type="match status" value="1"/>
</dbReference>
<keyword evidence="1" id="KW-1133">Transmembrane helix</keyword>
<keyword evidence="1" id="KW-0472">Membrane</keyword>
<sequence>MARTPTSAPGSDGRPCGAARCHAGAAPSAHGFTLVELLVVMVLVAIVAGTAALALRDGESARLDREATRLAALLEAARAEARASGVAVRFELRDGGFAFAGLPERLRPPEGWLDSGVVARIENPAAALAGGSGASPPVVALGPEPLIGARRIVLSLGDRQRVLATDGLSPFALQDGGADAPP</sequence>